<evidence type="ECO:0008006" key="4">
    <source>
        <dbReference type="Google" id="ProtNLM"/>
    </source>
</evidence>
<gene>
    <name evidence="2" type="ORF">ARHIZOSPH14_15470</name>
</gene>
<feature type="transmembrane region" description="Helical" evidence="1">
    <location>
        <begin position="100"/>
        <end position="122"/>
    </location>
</feature>
<feature type="transmembrane region" description="Helical" evidence="1">
    <location>
        <begin position="7"/>
        <end position="26"/>
    </location>
</feature>
<proteinExistence type="predicted"/>
<organism evidence="2 3">
    <name type="scientific">Agromyces rhizosphaerae</name>
    <dbReference type="NCBI Taxonomy" id="88374"/>
    <lineage>
        <taxon>Bacteria</taxon>
        <taxon>Bacillati</taxon>
        <taxon>Actinomycetota</taxon>
        <taxon>Actinomycetes</taxon>
        <taxon>Micrococcales</taxon>
        <taxon>Microbacteriaceae</taxon>
        <taxon>Agromyces</taxon>
    </lineage>
</organism>
<dbReference type="EMBL" id="BSDP01000001">
    <property type="protein sequence ID" value="GLI27305.1"/>
    <property type="molecule type" value="Genomic_DNA"/>
</dbReference>
<reference evidence="2" key="1">
    <citation type="submission" date="2022-12" db="EMBL/GenBank/DDBJ databases">
        <title>Reference genome sequencing for broad-spectrum identification of bacterial and archaeal isolates by mass spectrometry.</title>
        <authorList>
            <person name="Sekiguchi Y."/>
            <person name="Tourlousse D.M."/>
        </authorList>
    </citation>
    <scope>NUCLEOTIDE SEQUENCE</scope>
    <source>
        <strain evidence="2">14</strain>
    </source>
</reference>
<dbReference type="PANTHER" id="PTHR37309">
    <property type="entry name" value="SLR0284 PROTEIN"/>
    <property type="match status" value="1"/>
</dbReference>
<evidence type="ECO:0000313" key="2">
    <source>
        <dbReference type="EMBL" id="GLI27305.1"/>
    </source>
</evidence>
<sequence length="128" mass="13770">MRFLLKIIVNAVALWLTTLIVAGVSVEPYENTTLAVVLTYLLVALIFGLVNGIIGTVLHIIAFPLYVLTLGLLALIVNGLLFLLVGWISSLMGFGLVVDGFWWGVLGAIVVAIIAWILGLILRPVTSK</sequence>
<accession>A0A9W6CX67</accession>
<keyword evidence="1" id="KW-0472">Membrane</keyword>
<evidence type="ECO:0000256" key="1">
    <source>
        <dbReference type="SAM" id="Phobius"/>
    </source>
</evidence>
<feature type="transmembrane region" description="Helical" evidence="1">
    <location>
        <begin position="65"/>
        <end position="88"/>
    </location>
</feature>
<feature type="transmembrane region" description="Helical" evidence="1">
    <location>
        <begin position="38"/>
        <end position="58"/>
    </location>
</feature>
<keyword evidence="1" id="KW-0812">Transmembrane</keyword>
<dbReference type="Proteomes" id="UP001144396">
    <property type="component" value="Unassembled WGS sequence"/>
</dbReference>
<dbReference type="RefSeq" id="WP_281883736.1">
    <property type="nucleotide sequence ID" value="NZ_BSDP01000001.1"/>
</dbReference>
<name>A0A9W6CX67_9MICO</name>
<dbReference type="Pfam" id="PF04020">
    <property type="entry name" value="Phage_holin_4_2"/>
    <property type="match status" value="1"/>
</dbReference>
<dbReference type="AlphaFoldDB" id="A0A9W6CX67"/>
<evidence type="ECO:0000313" key="3">
    <source>
        <dbReference type="Proteomes" id="UP001144396"/>
    </source>
</evidence>
<comment type="caution">
    <text evidence="2">The sequence shown here is derived from an EMBL/GenBank/DDBJ whole genome shotgun (WGS) entry which is preliminary data.</text>
</comment>
<keyword evidence="1" id="KW-1133">Transmembrane helix</keyword>
<dbReference type="InterPro" id="IPR007165">
    <property type="entry name" value="Phage_holin_4_2"/>
</dbReference>
<protein>
    <recommendedName>
        <fullName evidence="4">Phage holin family protein</fullName>
    </recommendedName>
</protein>
<keyword evidence="3" id="KW-1185">Reference proteome</keyword>
<dbReference type="PANTHER" id="PTHR37309:SF1">
    <property type="entry name" value="SLR0284 PROTEIN"/>
    <property type="match status" value="1"/>
</dbReference>